<dbReference type="PANTHER" id="PTHR47354">
    <property type="entry name" value="NADH OXIDOREDUCTASE HCR"/>
    <property type="match status" value="1"/>
</dbReference>
<dbReference type="InterPro" id="IPR050415">
    <property type="entry name" value="MRET"/>
</dbReference>
<dbReference type="InterPro" id="IPR036010">
    <property type="entry name" value="2Fe-2S_ferredoxin-like_sf"/>
</dbReference>
<evidence type="ECO:0000256" key="5">
    <source>
        <dbReference type="ARBA" id="ARBA00023002"/>
    </source>
</evidence>
<dbReference type="Proteomes" id="UP000565711">
    <property type="component" value="Unassembled WGS sequence"/>
</dbReference>
<dbReference type="InterPro" id="IPR017927">
    <property type="entry name" value="FAD-bd_FR_type"/>
</dbReference>
<gene>
    <name evidence="10" type="ORF">HGA08_05895</name>
</gene>
<dbReference type="SUPFAM" id="SSF63380">
    <property type="entry name" value="Riboflavin synthase domain-like"/>
    <property type="match status" value="1"/>
</dbReference>
<dbReference type="GO" id="GO:0046872">
    <property type="term" value="F:metal ion binding"/>
    <property type="evidence" value="ECO:0007669"/>
    <property type="project" value="UniProtKB-KW"/>
</dbReference>
<dbReference type="InterPro" id="IPR006058">
    <property type="entry name" value="2Fe2S_fd_BS"/>
</dbReference>
<proteinExistence type="predicted"/>
<dbReference type="PRINTS" id="PR00409">
    <property type="entry name" value="PHDIOXRDTASE"/>
</dbReference>
<keyword evidence="2" id="KW-0285">Flavoprotein</keyword>
<evidence type="ECO:0000256" key="1">
    <source>
        <dbReference type="ARBA" id="ARBA00001974"/>
    </source>
</evidence>
<comment type="cofactor">
    <cofactor evidence="1">
        <name>FAD</name>
        <dbReference type="ChEBI" id="CHEBI:57692"/>
    </cofactor>
</comment>
<dbReference type="SUPFAM" id="SSF52343">
    <property type="entry name" value="Ferredoxin reductase-like, C-terminal NADP-linked domain"/>
    <property type="match status" value="1"/>
</dbReference>
<evidence type="ECO:0000313" key="11">
    <source>
        <dbReference type="Proteomes" id="UP000565711"/>
    </source>
</evidence>
<keyword evidence="4" id="KW-0479">Metal-binding</keyword>
<evidence type="ECO:0000313" key="10">
    <source>
        <dbReference type="EMBL" id="NKY49746.1"/>
    </source>
</evidence>
<keyword evidence="5" id="KW-0560">Oxidoreductase</keyword>
<dbReference type="AlphaFoldDB" id="A0A846XRP5"/>
<evidence type="ECO:0000259" key="9">
    <source>
        <dbReference type="PROSITE" id="PS51384"/>
    </source>
</evidence>
<keyword evidence="7" id="KW-0411">Iron-sulfur</keyword>
<dbReference type="CDD" id="cd00207">
    <property type="entry name" value="fer2"/>
    <property type="match status" value="1"/>
</dbReference>
<dbReference type="GO" id="GO:0051537">
    <property type="term" value="F:2 iron, 2 sulfur cluster binding"/>
    <property type="evidence" value="ECO:0007669"/>
    <property type="project" value="UniProtKB-KW"/>
</dbReference>
<dbReference type="PANTHER" id="PTHR47354:SF1">
    <property type="entry name" value="CARNITINE MONOOXYGENASE REDUCTASE SUBUNIT"/>
    <property type="match status" value="1"/>
</dbReference>
<reference evidence="10 11" key="1">
    <citation type="submission" date="2020-04" db="EMBL/GenBank/DDBJ databases">
        <title>MicrobeNet Type strains.</title>
        <authorList>
            <person name="Nicholson A.C."/>
        </authorList>
    </citation>
    <scope>NUCLEOTIDE SEQUENCE [LARGE SCALE GENOMIC DNA]</scope>
    <source>
        <strain evidence="10 11">JCM 12354</strain>
    </source>
</reference>
<dbReference type="PROSITE" id="PS51384">
    <property type="entry name" value="FAD_FR"/>
    <property type="match status" value="1"/>
</dbReference>
<dbReference type="Gene3D" id="2.40.30.10">
    <property type="entry name" value="Translation factors"/>
    <property type="match status" value="1"/>
</dbReference>
<evidence type="ECO:0000256" key="6">
    <source>
        <dbReference type="ARBA" id="ARBA00023004"/>
    </source>
</evidence>
<keyword evidence="6" id="KW-0408">Iron</keyword>
<dbReference type="SUPFAM" id="SSF54292">
    <property type="entry name" value="2Fe-2S ferredoxin-like"/>
    <property type="match status" value="1"/>
</dbReference>
<dbReference type="EMBL" id="JAAXOP010000002">
    <property type="protein sequence ID" value="NKY49746.1"/>
    <property type="molecule type" value="Genomic_DNA"/>
</dbReference>
<sequence length="317" mass="34103">MEVNMTDGDAGVLELEVTALRQESDCVLSVELADPQRRLLPAWDPGAHIDLGLPEHLRQYSLMGDPGERDHYRIAVLREPESAGGSSYVHAILRPGDLVEVGGPRNNFPLVAAQDYLMIAGGIGITPLLPMIRQLQAEGRSWRLLYGGRSRRSMAFLGDLLGDDHVEVHPFDEDGHLDLDAALENPAADTAVYCCGPEGLIAAVEARCASWPTGALHVERFAAPVRDDEDDLRAFELVLATSGRRLTVPADSTALDVLDAAGIDLPNACRDGVCGSCETRVLAGIPLHRDALTGPDCTDVIYPCVSRAQSAELVLDL</sequence>
<dbReference type="InterPro" id="IPR012675">
    <property type="entry name" value="Beta-grasp_dom_sf"/>
</dbReference>
<keyword evidence="11" id="KW-1185">Reference proteome</keyword>
<dbReference type="InterPro" id="IPR039261">
    <property type="entry name" value="FNR_nucleotide-bd"/>
</dbReference>
<evidence type="ECO:0000256" key="2">
    <source>
        <dbReference type="ARBA" id="ARBA00022630"/>
    </source>
</evidence>
<dbReference type="InterPro" id="IPR001041">
    <property type="entry name" value="2Fe-2S_ferredoxin-type"/>
</dbReference>
<evidence type="ECO:0000259" key="8">
    <source>
        <dbReference type="PROSITE" id="PS51085"/>
    </source>
</evidence>
<organism evidence="10 11">
    <name type="scientific">Nocardia vermiculata</name>
    <dbReference type="NCBI Taxonomy" id="257274"/>
    <lineage>
        <taxon>Bacteria</taxon>
        <taxon>Bacillati</taxon>
        <taxon>Actinomycetota</taxon>
        <taxon>Actinomycetes</taxon>
        <taxon>Mycobacteriales</taxon>
        <taxon>Nocardiaceae</taxon>
        <taxon>Nocardia</taxon>
    </lineage>
</organism>
<dbReference type="CDD" id="cd06185">
    <property type="entry name" value="PDR_like"/>
    <property type="match status" value="1"/>
</dbReference>
<dbReference type="RefSeq" id="WP_084473744.1">
    <property type="nucleotide sequence ID" value="NZ_JAAXOP010000002.1"/>
</dbReference>
<evidence type="ECO:0000256" key="7">
    <source>
        <dbReference type="ARBA" id="ARBA00023014"/>
    </source>
</evidence>
<feature type="domain" description="FAD-binding FR-type" evidence="9">
    <location>
        <begin position="10"/>
        <end position="111"/>
    </location>
</feature>
<dbReference type="Gene3D" id="3.40.50.80">
    <property type="entry name" value="Nucleotide-binding domain of ferredoxin-NADP reductase (FNR) module"/>
    <property type="match status" value="1"/>
</dbReference>
<name>A0A846XRP5_9NOCA</name>
<dbReference type="InterPro" id="IPR017938">
    <property type="entry name" value="Riboflavin_synthase-like_b-brl"/>
</dbReference>
<dbReference type="Gene3D" id="3.10.20.30">
    <property type="match status" value="1"/>
</dbReference>
<dbReference type="PROSITE" id="PS51085">
    <property type="entry name" value="2FE2S_FER_2"/>
    <property type="match status" value="1"/>
</dbReference>
<dbReference type="Pfam" id="PF00111">
    <property type="entry name" value="Fer2"/>
    <property type="match status" value="1"/>
</dbReference>
<dbReference type="PROSITE" id="PS00197">
    <property type="entry name" value="2FE2S_FER_1"/>
    <property type="match status" value="1"/>
</dbReference>
<protein>
    <submittedName>
        <fullName evidence="10">Oxidoreductase</fullName>
    </submittedName>
</protein>
<accession>A0A846XRP5</accession>
<comment type="caution">
    <text evidence="10">The sequence shown here is derived from an EMBL/GenBank/DDBJ whole genome shotgun (WGS) entry which is preliminary data.</text>
</comment>
<evidence type="ECO:0000256" key="3">
    <source>
        <dbReference type="ARBA" id="ARBA00022714"/>
    </source>
</evidence>
<evidence type="ECO:0000256" key="4">
    <source>
        <dbReference type="ARBA" id="ARBA00022723"/>
    </source>
</evidence>
<feature type="domain" description="2Fe-2S ferredoxin-type" evidence="8">
    <location>
        <begin position="235"/>
        <end position="317"/>
    </location>
</feature>
<dbReference type="GO" id="GO:0016491">
    <property type="term" value="F:oxidoreductase activity"/>
    <property type="evidence" value="ECO:0007669"/>
    <property type="project" value="UniProtKB-KW"/>
</dbReference>
<keyword evidence="3" id="KW-0001">2Fe-2S</keyword>